<feature type="domain" description="Endonuclease/exonuclease/phosphatase" evidence="9">
    <location>
        <begin position="58"/>
        <end position="342"/>
    </location>
</feature>
<reference evidence="10" key="1">
    <citation type="submission" date="2020-10" db="EMBL/GenBank/DDBJ databases">
        <authorList>
            <person name="Gilroy R."/>
        </authorList>
    </citation>
    <scope>NUCLEOTIDE SEQUENCE</scope>
    <source>
        <strain evidence="10">ChiGjej3B3-7149</strain>
    </source>
</reference>
<dbReference type="GO" id="GO:0006281">
    <property type="term" value="P:DNA repair"/>
    <property type="evidence" value="ECO:0007669"/>
    <property type="project" value="UniProtKB-KW"/>
</dbReference>
<dbReference type="EMBL" id="DVHH01000153">
    <property type="protein sequence ID" value="HIR55166.1"/>
    <property type="molecule type" value="Genomic_DNA"/>
</dbReference>
<dbReference type="GO" id="GO:0046872">
    <property type="term" value="F:metal ion binding"/>
    <property type="evidence" value="ECO:0007669"/>
    <property type="project" value="UniProtKB-KW"/>
</dbReference>
<dbReference type="SUPFAM" id="SSF56219">
    <property type="entry name" value="DNase I-like"/>
    <property type="match status" value="1"/>
</dbReference>
<name>A0A9D1DLQ8_9FIRM</name>
<evidence type="ECO:0000259" key="9">
    <source>
        <dbReference type="Pfam" id="PF03372"/>
    </source>
</evidence>
<evidence type="ECO:0000313" key="11">
    <source>
        <dbReference type="Proteomes" id="UP000824238"/>
    </source>
</evidence>
<evidence type="ECO:0000256" key="5">
    <source>
        <dbReference type="ARBA" id="ARBA00022763"/>
    </source>
</evidence>
<dbReference type="GO" id="GO:0016787">
    <property type="term" value="F:hydrolase activity"/>
    <property type="evidence" value="ECO:0007669"/>
    <property type="project" value="UniProtKB-KW"/>
</dbReference>
<evidence type="ECO:0000256" key="3">
    <source>
        <dbReference type="ARBA" id="ARBA00022722"/>
    </source>
</evidence>
<protein>
    <submittedName>
        <fullName evidence="10">Endonuclease/exonuclease/phosphatase family protein</fullName>
    </submittedName>
</protein>
<evidence type="ECO:0000256" key="4">
    <source>
        <dbReference type="ARBA" id="ARBA00022723"/>
    </source>
</evidence>
<dbReference type="PANTHER" id="PTHR15822">
    <property type="entry name" value="TRAF AND TNF RECEPTOR-ASSOCIATED PROTEIN"/>
    <property type="match status" value="1"/>
</dbReference>
<comment type="caution">
    <text evidence="10">The sequence shown here is derived from an EMBL/GenBank/DDBJ whole genome shotgun (WGS) entry which is preliminary data.</text>
</comment>
<dbReference type="InterPro" id="IPR051547">
    <property type="entry name" value="TDP2-like"/>
</dbReference>
<evidence type="ECO:0000256" key="6">
    <source>
        <dbReference type="ARBA" id="ARBA00022801"/>
    </source>
</evidence>
<keyword evidence="5" id="KW-0227">DNA damage</keyword>
<keyword evidence="4" id="KW-0479">Metal-binding</keyword>
<evidence type="ECO:0000256" key="1">
    <source>
        <dbReference type="ARBA" id="ARBA00001936"/>
    </source>
</evidence>
<evidence type="ECO:0000256" key="7">
    <source>
        <dbReference type="ARBA" id="ARBA00022842"/>
    </source>
</evidence>
<dbReference type="Gene3D" id="3.60.10.10">
    <property type="entry name" value="Endonuclease/exonuclease/phosphatase"/>
    <property type="match status" value="1"/>
</dbReference>
<dbReference type="InterPro" id="IPR036691">
    <property type="entry name" value="Endo/exonu/phosph_ase_sf"/>
</dbReference>
<evidence type="ECO:0000256" key="8">
    <source>
        <dbReference type="ARBA" id="ARBA00023204"/>
    </source>
</evidence>
<keyword evidence="7" id="KW-0460">Magnesium</keyword>
<evidence type="ECO:0000256" key="2">
    <source>
        <dbReference type="ARBA" id="ARBA00001946"/>
    </source>
</evidence>
<keyword evidence="6" id="KW-0378">Hydrolase</keyword>
<comment type="cofactor">
    <cofactor evidence="2">
        <name>Mg(2+)</name>
        <dbReference type="ChEBI" id="CHEBI:18420"/>
    </cofactor>
</comment>
<gene>
    <name evidence="10" type="ORF">IAD36_06210</name>
</gene>
<accession>A0A9D1DLQ8</accession>
<dbReference type="AlphaFoldDB" id="A0A9D1DLQ8"/>
<proteinExistence type="predicted"/>
<evidence type="ECO:0000313" key="10">
    <source>
        <dbReference type="EMBL" id="HIR55166.1"/>
    </source>
</evidence>
<keyword evidence="10" id="KW-0255">Endonuclease</keyword>
<reference evidence="10" key="2">
    <citation type="journal article" date="2021" name="PeerJ">
        <title>Extensive microbial diversity within the chicken gut microbiome revealed by metagenomics and culture.</title>
        <authorList>
            <person name="Gilroy R."/>
            <person name="Ravi A."/>
            <person name="Getino M."/>
            <person name="Pursley I."/>
            <person name="Horton D.L."/>
            <person name="Alikhan N.F."/>
            <person name="Baker D."/>
            <person name="Gharbi K."/>
            <person name="Hall N."/>
            <person name="Watson M."/>
            <person name="Adriaenssens E.M."/>
            <person name="Foster-Nyarko E."/>
            <person name="Jarju S."/>
            <person name="Secka A."/>
            <person name="Antonio M."/>
            <person name="Oren A."/>
            <person name="Chaudhuri R.R."/>
            <person name="La Ragione R."/>
            <person name="Hildebrand F."/>
            <person name="Pallen M.J."/>
        </authorList>
    </citation>
    <scope>NUCLEOTIDE SEQUENCE</scope>
    <source>
        <strain evidence="10">ChiGjej3B3-7149</strain>
    </source>
</reference>
<keyword evidence="8" id="KW-0234">DNA repair</keyword>
<organism evidence="10 11">
    <name type="scientific">Candidatus Scatomorpha intestinigallinarum</name>
    <dbReference type="NCBI Taxonomy" id="2840923"/>
    <lineage>
        <taxon>Bacteria</taxon>
        <taxon>Bacillati</taxon>
        <taxon>Bacillota</taxon>
        <taxon>Clostridia</taxon>
        <taxon>Eubacteriales</taxon>
        <taxon>Candidatus Scatomorpha</taxon>
    </lineage>
</organism>
<keyword evidence="3" id="KW-0540">Nuclease</keyword>
<dbReference type="PANTHER" id="PTHR15822:SF4">
    <property type="entry name" value="TYROSYL-DNA PHOSPHODIESTERASE 2"/>
    <property type="match status" value="1"/>
</dbReference>
<sequence>MGKKLLKVLGIVLLVIVVAAGGFVVFLTATEYKPAAVEYIDAPTLGEPETPGGSVRIVTWNVGYCGLGAEEDFVMDGGSGDGRPEKETFYAYYEGVLSELGALGADIYLLQEVDADSDRSYNFNEVEHFSEGRNARSSAYALNYSCPFVPFPWPPMGKVTSGILTTSDFAVEGGTAERIALPCPFSWPLRTANLKRCLLITRYALPGTEAELVAVNLHLEAYDDGEGKAAQTAMLFDILEEEYAKGNYVVAGGDFNQTFPGALDRWPIGEGDVWAPGVLEAESLPEGWSYVFDDSSPTCRLLDAPYDAETTQHYVLDGFIVSPNIEVLSVETQSLGFRYSDHNPVVMEIGFKEGT</sequence>
<comment type="cofactor">
    <cofactor evidence="1">
        <name>Mn(2+)</name>
        <dbReference type="ChEBI" id="CHEBI:29035"/>
    </cofactor>
</comment>
<dbReference type="Pfam" id="PF03372">
    <property type="entry name" value="Exo_endo_phos"/>
    <property type="match status" value="1"/>
</dbReference>
<dbReference type="InterPro" id="IPR005135">
    <property type="entry name" value="Endo/exonuclease/phosphatase"/>
</dbReference>
<dbReference type="GO" id="GO:0004519">
    <property type="term" value="F:endonuclease activity"/>
    <property type="evidence" value="ECO:0007669"/>
    <property type="project" value="UniProtKB-KW"/>
</dbReference>
<dbReference type="Proteomes" id="UP000824238">
    <property type="component" value="Unassembled WGS sequence"/>
</dbReference>